<protein>
    <submittedName>
        <fullName evidence="1">Uncharacterized protein</fullName>
    </submittedName>
</protein>
<keyword evidence="2" id="KW-1185">Reference proteome</keyword>
<reference evidence="1 2" key="1">
    <citation type="submission" date="2024-07" db="EMBL/GenBank/DDBJ databases">
        <authorList>
            <person name="Lee S."/>
            <person name="Kang M."/>
        </authorList>
    </citation>
    <scope>NUCLEOTIDE SEQUENCE [LARGE SCALE GENOMIC DNA]</scope>
    <source>
        <strain evidence="1 2">DS6</strain>
    </source>
</reference>
<accession>A0ABV3SV19</accession>
<evidence type="ECO:0000313" key="2">
    <source>
        <dbReference type="Proteomes" id="UP001556631"/>
    </source>
</evidence>
<comment type="caution">
    <text evidence="1">The sequence shown here is derived from an EMBL/GenBank/DDBJ whole genome shotgun (WGS) entry which is preliminary data.</text>
</comment>
<organism evidence="1 2">
    <name type="scientific">Nocardioides eburneus</name>
    <dbReference type="NCBI Taxonomy" id="3231482"/>
    <lineage>
        <taxon>Bacteria</taxon>
        <taxon>Bacillati</taxon>
        <taxon>Actinomycetota</taxon>
        <taxon>Actinomycetes</taxon>
        <taxon>Propionibacteriales</taxon>
        <taxon>Nocardioidaceae</taxon>
        <taxon>Nocardioides</taxon>
    </lineage>
</organism>
<evidence type="ECO:0000313" key="1">
    <source>
        <dbReference type="EMBL" id="MEX0426786.1"/>
    </source>
</evidence>
<dbReference type="EMBL" id="JBFPJR010000005">
    <property type="protein sequence ID" value="MEX0426786.1"/>
    <property type="molecule type" value="Genomic_DNA"/>
</dbReference>
<dbReference type="RefSeq" id="WP_367991545.1">
    <property type="nucleotide sequence ID" value="NZ_JBFPJR010000005.1"/>
</dbReference>
<sequence length="140" mass="15693">MKKLIVAILAAFLMAAGLTTVSGGASQASPVLAKTSSKCGTPGYGLCPKAPRPGIKKPRARAHHAGWFRVGNPRHLGGKMRITIVDPQGHKRVITRWTFKKDVSVKIWNLKRGTYRVWVTFTPKGHYRPVYPKYRWWTRG</sequence>
<gene>
    <name evidence="1" type="ORF">AB3X52_04065</name>
</gene>
<dbReference type="Proteomes" id="UP001556631">
    <property type="component" value="Unassembled WGS sequence"/>
</dbReference>
<proteinExistence type="predicted"/>
<name>A0ABV3SV19_9ACTN</name>